<reference evidence="6 7" key="1">
    <citation type="submission" date="2018-01" db="EMBL/GenBank/DDBJ databases">
        <authorList>
            <person name="Paulsen S."/>
            <person name="Gram L.K."/>
        </authorList>
    </citation>
    <scope>NUCLEOTIDE SEQUENCE [LARGE SCALE GENOMIC DNA]</scope>
    <source>
        <strain evidence="6 7">S2676</strain>
    </source>
</reference>
<feature type="domain" description="Hemerythrin-like" evidence="5">
    <location>
        <begin position="81"/>
        <end position="215"/>
    </location>
</feature>
<dbReference type="GO" id="GO:0005737">
    <property type="term" value="C:cytoplasm"/>
    <property type="evidence" value="ECO:0007669"/>
    <property type="project" value="UniProtKB-SubCell"/>
</dbReference>
<dbReference type="Pfam" id="PF01814">
    <property type="entry name" value="Hemerythrin"/>
    <property type="match status" value="1"/>
</dbReference>
<dbReference type="PANTHER" id="PTHR36438:SF1">
    <property type="entry name" value="IRON-SULFUR CLUSTER REPAIR PROTEIN YTFE"/>
    <property type="match status" value="1"/>
</dbReference>
<keyword evidence="2" id="KW-0963">Cytoplasm</keyword>
<comment type="subcellular location">
    <subcellularLocation>
        <location evidence="1">Cytoplasm</location>
    </subcellularLocation>
</comment>
<organism evidence="6 7">
    <name type="scientific">Pseudoalteromonas rubra</name>
    <dbReference type="NCBI Taxonomy" id="43658"/>
    <lineage>
        <taxon>Bacteria</taxon>
        <taxon>Pseudomonadati</taxon>
        <taxon>Pseudomonadota</taxon>
        <taxon>Gammaproteobacteria</taxon>
        <taxon>Alteromonadales</taxon>
        <taxon>Pseudoalteromonadaceae</taxon>
        <taxon>Pseudoalteromonas</taxon>
    </lineage>
</organism>
<evidence type="ECO:0000256" key="1">
    <source>
        <dbReference type="ARBA" id="ARBA00004496"/>
    </source>
</evidence>
<dbReference type="InterPro" id="IPR019903">
    <property type="entry name" value="RIC_family"/>
</dbReference>
<evidence type="ECO:0000259" key="5">
    <source>
        <dbReference type="Pfam" id="PF01814"/>
    </source>
</evidence>
<sequence>MMNLVQRSVQDLAVNVPGASELFETYQINYKTEKKQPLQDAVLNGKLKLFEVTERLEFLLRTGPDSGYERWRQVSANELIAHIIENYHEKHRVQFSDAIRLTQKVATAHDHHANFPHELEAQLTRMQFDLEEHMMKEEVILFPMMEKGIYPSGPISVMEAEHVDHAKSLEYLRELTNEFAPPADASNSWAKLYTDLQALYFDLKAHIHLENDILFQPPS</sequence>
<evidence type="ECO:0000313" key="6">
    <source>
        <dbReference type="EMBL" id="TMP29093.1"/>
    </source>
</evidence>
<evidence type="ECO:0000256" key="4">
    <source>
        <dbReference type="ARBA" id="ARBA00023004"/>
    </source>
</evidence>
<reference evidence="7" key="2">
    <citation type="submission" date="2019-06" db="EMBL/GenBank/DDBJ databases">
        <title>Co-occurence of chitin degradation, pigmentation and bioactivity in marine Pseudoalteromonas.</title>
        <authorList>
            <person name="Sonnenschein E.C."/>
            <person name="Bech P.K."/>
        </authorList>
    </citation>
    <scope>NUCLEOTIDE SEQUENCE [LARGE SCALE GENOMIC DNA]</scope>
    <source>
        <strain evidence="7">S2676</strain>
    </source>
</reference>
<dbReference type="EMBL" id="PNCI01000019">
    <property type="protein sequence ID" value="TMP29093.1"/>
    <property type="molecule type" value="Genomic_DNA"/>
</dbReference>
<dbReference type="InterPro" id="IPR012312">
    <property type="entry name" value="Hemerythrin-like"/>
</dbReference>
<dbReference type="Gene3D" id="1.20.120.520">
    <property type="entry name" value="nmb1532 protein domain like"/>
    <property type="match status" value="1"/>
</dbReference>
<evidence type="ECO:0000313" key="7">
    <source>
        <dbReference type="Proteomes" id="UP000310249"/>
    </source>
</evidence>
<dbReference type="OrthoDB" id="9797132at2"/>
<protein>
    <submittedName>
        <fullName evidence="6">Iron-sulfur cluster repair di-iron protein</fullName>
    </submittedName>
</protein>
<dbReference type="Proteomes" id="UP000310249">
    <property type="component" value="Unassembled WGS sequence"/>
</dbReference>
<accession>A0A5S3WMM1</accession>
<dbReference type="GO" id="GO:0046872">
    <property type="term" value="F:metal ion binding"/>
    <property type="evidence" value="ECO:0007669"/>
    <property type="project" value="UniProtKB-KW"/>
</dbReference>
<evidence type="ECO:0000256" key="2">
    <source>
        <dbReference type="ARBA" id="ARBA00022490"/>
    </source>
</evidence>
<dbReference type="RefSeq" id="WP_138551299.1">
    <property type="nucleotide sequence ID" value="NZ_PNCI01000019.1"/>
</dbReference>
<dbReference type="AlphaFoldDB" id="A0A5S3WMM1"/>
<keyword evidence="4" id="KW-0408">Iron</keyword>
<dbReference type="PANTHER" id="PTHR36438">
    <property type="entry name" value="IRON-SULFUR CLUSTER REPAIR PROTEIN YTFE"/>
    <property type="match status" value="1"/>
</dbReference>
<keyword evidence="3" id="KW-0479">Metal-binding</keyword>
<proteinExistence type="predicted"/>
<evidence type="ECO:0000256" key="3">
    <source>
        <dbReference type="ARBA" id="ARBA00022723"/>
    </source>
</evidence>
<gene>
    <name evidence="6" type="ORF">CWB99_10005</name>
</gene>
<comment type="caution">
    <text evidence="6">The sequence shown here is derived from an EMBL/GenBank/DDBJ whole genome shotgun (WGS) entry which is preliminary data.</text>
</comment>
<name>A0A5S3WMM1_9GAMM</name>